<protein>
    <recommendedName>
        <fullName evidence="5">CopG family transcriptional regulator</fullName>
    </recommendedName>
</protein>
<dbReference type="EMBL" id="QMQV01000060">
    <property type="protein sequence ID" value="RLE48757.1"/>
    <property type="molecule type" value="Genomic_DNA"/>
</dbReference>
<reference evidence="3 4" key="1">
    <citation type="submission" date="2018-06" db="EMBL/GenBank/DDBJ databases">
        <title>Extensive metabolic versatility and redundancy in microbially diverse, dynamic hydrothermal sediments.</title>
        <authorList>
            <person name="Dombrowski N."/>
            <person name="Teske A."/>
            <person name="Baker B.J."/>
        </authorList>
    </citation>
    <scope>NUCLEOTIDE SEQUENCE [LARGE SCALE GENOMIC DNA]</scope>
    <source>
        <strain evidence="2">B34_G17</strain>
        <strain evidence="1">B66_G16</strain>
    </source>
</reference>
<evidence type="ECO:0000313" key="2">
    <source>
        <dbReference type="EMBL" id="RLE51175.1"/>
    </source>
</evidence>
<evidence type="ECO:0000313" key="3">
    <source>
        <dbReference type="Proteomes" id="UP000272051"/>
    </source>
</evidence>
<accession>A0A497ENE7</accession>
<name>A0A497ENE7_9CREN</name>
<comment type="caution">
    <text evidence="1">The sequence shown here is derived from an EMBL/GenBank/DDBJ whole genome shotgun (WGS) entry which is preliminary data.</text>
</comment>
<evidence type="ECO:0008006" key="5">
    <source>
        <dbReference type="Google" id="ProtNLM"/>
    </source>
</evidence>
<dbReference type="Proteomes" id="UP000278475">
    <property type="component" value="Unassembled WGS sequence"/>
</dbReference>
<evidence type="ECO:0000313" key="1">
    <source>
        <dbReference type="EMBL" id="RLE48757.1"/>
    </source>
</evidence>
<proteinExistence type="predicted"/>
<gene>
    <name evidence="1" type="ORF">DRJ31_06570</name>
    <name evidence="2" type="ORF">DRJ33_06395</name>
</gene>
<dbReference type="Proteomes" id="UP000272051">
    <property type="component" value="Unassembled WGS sequence"/>
</dbReference>
<dbReference type="EMBL" id="QMQX01000126">
    <property type="protein sequence ID" value="RLE51175.1"/>
    <property type="molecule type" value="Genomic_DNA"/>
</dbReference>
<organism evidence="1 4">
    <name type="scientific">Thermoproteota archaeon</name>
    <dbReference type="NCBI Taxonomy" id="2056631"/>
    <lineage>
        <taxon>Archaea</taxon>
        <taxon>Thermoproteota</taxon>
    </lineage>
</organism>
<dbReference type="AlphaFoldDB" id="A0A497ENE7"/>
<evidence type="ECO:0000313" key="4">
    <source>
        <dbReference type="Proteomes" id="UP000278475"/>
    </source>
</evidence>
<sequence length="76" mass="9002">MGRYVTVSAKVPYELREKAHRLKINLNQLIREALEEEVKRRELALLEDMAEKSSKILSKISEDELIKTIREHREAR</sequence>